<keyword evidence="6 9" id="KW-0822">Tryptophan biosynthesis</keyword>
<dbReference type="InterPro" id="IPR013785">
    <property type="entry name" value="Aldolase_TIM"/>
</dbReference>
<dbReference type="NCBIfam" id="NF002299">
    <property type="entry name" value="PRK01222.1-6"/>
    <property type="match status" value="1"/>
</dbReference>
<evidence type="ECO:0000313" key="11">
    <source>
        <dbReference type="EMBL" id="MBC2769566.1"/>
    </source>
</evidence>
<evidence type="ECO:0000256" key="4">
    <source>
        <dbReference type="ARBA" id="ARBA00022272"/>
    </source>
</evidence>
<proteinExistence type="inferred from homology"/>
<dbReference type="CDD" id="cd00405">
    <property type="entry name" value="PRAI"/>
    <property type="match status" value="1"/>
</dbReference>
<keyword evidence="5 9" id="KW-0028">Amino-acid biosynthesis</keyword>
<protein>
    <recommendedName>
        <fullName evidence="4 9">N-(5'-phosphoribosyl)anthranilate isomerase</fullName>
        <shortName evidence="9">PRAI</shortName>
        <ecNumber evidence="3 9">5.3.1.24</ecNumber>
    </recommendedName>
</protein>
<dbReference type="Pfam" id="PF00697">
    <property type="entry name" value="PRAI"/>
    <property type="match status" value="1"/>
</dbReference>
<evidence type="ECO:0000256" key="2">
    <source>
        <dbReference type="ARBA" id="ARBA00004664"/>
    </source>
</evidence>
<organism evidence="11 12">
    <name type="scientific">Pusillimonas minor</name>
    <dbReference type="NCBI Taxonomy" id="2697024"/>
    <lineage>
        <taxon>Bacteria</taxon>
        <taxon>Pseudomonadati</taxon>
        <taxon>Pseudomonadota</taxon>
        <taxon>Betaproteobacteria</taxon>
        <taxon>Burkholderiales</taxon>
        <taxon>Alcaligenaceae</taxon>
        <taxon>Pusillimonas</taxon>
    </lineage>
</organism>
<keyword evidence="8 9" id="KW-0413">Isomerase</keyword>
<evidence type="ECO:0000256" key="7">
    <source>
        <dbReference type="ARBA" id="ARBA00023141"/>
    </source>
</evidence>
<evidence type="ECO:0000256" key="9">
    <source>
        <dbReference type="HAMAP-Rule" id="MF_00135"/>
    </source>
</evidence>
<accession>A0A842HMU6</accession>
<dbReference type="GO" id="GO:0000162">
    <property type="term" value="P:L-tryptophan biosynthetic process"/>
    <property type="evidence" value="ECO:0007669"/>
    <property type="project" value="UniProtKB-UniRule"/>
</dbReference>
<keyword evidence="12" id="KW-1185">Reference proteome</keyword>
<evidence type="ECO:0000256" key="5">
    <source>
        <dbReference type="ARBA" id="ARBA00022605"/>
    </source>
</evidence>
<comment type="catalytic activity">
    <reaction evidence="1 9">
        <text>N-(5-phospho-beta-D-ribosyl)anthranilate = 1-(2-carboxyphenylamino)-1-deoxy-D-ribulose 5-phosphate</text>
        <dbReference type="Rhea" id="RHEA:21540"/>
        <dbReference type="ChEBI" id="CHEBI:18277"/>
        <dbReference type="ChEBI" id="CHEBI:58613"/>
        <dbReference type="EC" id="5.3.1.24"/>
    </reaction>
</comment>
<evidence type="ECO:0000259" key="10">
    <source>
        <dbReference type="Pfam" id="PF00697"/>
    </source>
</evidence>
<dbReference type="Gene3D" id="3.20.20.70">
    <property type="entry name" value="Aldolase class I"/>
    <property type="match status" value="1"/>
</dbReference>
<gene>
    <name evidence="9" type="primary">trpF</name>
    <name evidence="11" type="ORF">GTU67_06520</name>
</gene>
<sequence length="224" mass="24110">MMQYRTRIKVCGLTRLEDVHATAAAGADAIGLVFYPKSARCVSLEQARVLRQAMPALADVVALFVNAEPDHVRQVIEQVQPDILQFHGDESPDYCRQFGRRYMRAFRVGGPGLDTPENVRAACLEFPDASAWLFDSYSAGYGGSGRSFDFALLDVLRADQNARPVVLAGGLNAQSVADAMARLRPYAVDVSSGVEVSPGVKSPERVAEFIAAVGQADAAARSSC</sequence>
<dbReference type="PANTHER" id="PTHR42894:SF1">
    <property type="entry name" value="N-(5'-PHOSPHORIBOSYL)ANTHRANILATE ISOMERASE"/>
    <property type="match status" value="1"/>
</dbReference>
<reference evidence="11 12" key="1">
    <citation type="submission" date="2020-08" db="EMBL/GenBank/DDBJ databases">
        <title>Paraeoetvoesia sp. YC-7-48 draft genome sequence.</title>
        <authorList>
            <person name="Yao L."/>
        </authorList>
    </citation>
    <scope>NUCLEOTIDE SEQUENCE [LARGE SCALE GENOMIC DNA]</scope>
    <source>
        <strain evidence="12">YC-7-48</strain>
    </source>
</reference>
<evidence type="ECO:0000256" key="6">
    <source>
        <dbReference type="ARBA" id="ARBA00022822"/>
    </source>
</evidence>
<evidence type="ECO:0000256" key="8">
    <source>
        <dbReference type="ARBA" id="ARBA00023235"/>
    </source>
</evidence>
<dbReference type="UniPathway" id="UPA00035">
    <property type="reaction ID" value="UER00042"/>
</dbReference>
<dbReference type="AlphaFoldDB" id="A0A842HMU6"/>
<dbReference type="Proteomes" id="UP000545386">
    <property type="component" value="Unassembled WGS sequence"/>
</dbReference>
<comment type="caution">
    <text evidence="11">The sequence shown here is derived from an EMBL/GenBank/DDBJ whole genome shotgun (WGS) entry which is preliminary data.</text>
</comment>
<name>A0A842HMU6_9BURK</name>
<dbReference type="NCBIfam" id="NF002298">
    <property type="entry name" value="PRK01222.1-4"/>
    <property type="match status" value="1"/>
</dbReference>
<evidence type="ECO:0000256" key="3">
    <source>
        <dbReference type="ARBA" id="ARBA00012572"/>
    </source>
</evidence>
<dbReference type="InterPro" id="IPR011060">
    <property type="entry name" value="RibuloseP-bd_barrel"/>
</dbReference>
<comment type="pathway">
    <text evidence="2 9">Amino-acid biosynthesis; L-tryptophan biosynthesis; L-tryptophan from chorismate: step 3/5.</text>
</comment>
<evidence type="ECO:0000313" key="12">
    <source>
        <dbReference type="Proteomes" id="UP000545386"/>
    </source>
</evidence>
<dbReference type="HAMAP" id="MF_00135">
    <property type="entry name" value="PRAI"/>
    <property type="match status" value="1"/>
</dbReference>
<dbReference type="EMBL" id="JACJUU010000003">
    <property type="protein sequence ID" value="MBC2769566.1"/>
    <property type="molecule type" value="Genomic_DNA"/>
</dbReference>
<keyword evidence="7 9" id="KW-0057">Aromatic amino acid biosynthesis</keyword>
<dbReference type="PANTHER" id="PTHR42894">
    <property type="entry name" value="N-(5'-PHOSPHORIBOSYL)ANTHRANILATE ISOMERASE"/>
    <property type="match status" value="1"/>
</dbReference>
<dbReference type="InterPro" id="IPR001240">
    <property type="entry name" value="PRAI_dom"/>
</dbReference>
<comment type="similarity">
    <text evidence="9">Belongs to the TrpF family.</text>
</comment>
<dbReference type="GO" id="GO:0004640">
    <property type="term" value="F:phosphoribosylanthranilate isomerase activity"/>
    <property type="evidence" value="ECO:0007669"/>
    <property type="project" value="UniProtKB-UniRule"/>
</dbReference>
<dbReference type="EC" id="5.3.1.24" evidence="3 9"/>
<feature type="domain" description="N-(5'phosphoribosyl) anthranilate isomerase (PRAI)" evidence="10">
    <location>
        <begin position="9"/>
        <end position="211"/>
    </location>
</feature>
<dbReference type="RefSeq" id="WP_185779277.1">
    <property type="nucleotide sequence ID" value="NZ_JACJUU010000003.1"/>
</dbReference>
<dbReference type="InterPro" id="IPR044643">
    <property type="entry name" value="TrpF_fam"/>
</dbReference>
<dbReference type="SUPFAM" id="SSF51366">
    <property type="entry name" value="Ribulose-phoshate binding barrel"/>
    <property type="match status" value="1"/>
</dbReference>
<evidence type="ECO:0000256" key="1">
    <source>
        <dbReference type="ARBA" id="ARBA00001164"/>
    </source>
</evidence>